<gene>
    <name evidence="2" type="ORF">FSB_LOCUS36152</name>
</gene>
<dbReference type="InterPro" id="IPR044296">
    <property type="entry name" value="HIPP46"/>
</dbReference>
<sequence>MTQKIVMKVKMNCQKCQTKALTVVAEANGVNFVGLEGAEKDKVVVIGDGIDAVKLATSLRKKVGQTDIISVGDVKKN</sequence>
<dbReference type="PANTHER" id="PTHR46371">
    <property type="entry name" value="OS04G0464100 PROTEIN"/>
    <property type="match status" value="1"/>
</dbReference>
<accession>A0A2N9H9E6</accession>
<protein>
    <recommendedName>
        <fullName evidence="1">HMA domain-containing protein</fullName>
    </recommendedName>
</protein>
<dbReference type="SUPFAM" id="SSF55008">
    <property type="entry name" value="HMA, heavy metal-associated domain"/>
    <property type="match status" value="1"/>
</dbReference>
<dbReference type="GO" id="GO:0046872">
    <property type="term" value="F:metal ion binding"/>
    <property type="evidence" value="ECO:0007669"/>
    <property type="project" value="InterPro"/>
</dbReference>
<dbReference type="InterPro" id="IPR036163">
    <property type="entry name" value="HMA_dom_sf"/>
</dbReference>
<dbReference type="InterPro" id="IPR006121">
    <property type="entry name" value="HMA_dom"/>
</dbReference>
<feature type="domain" description="HMA" evidence="1">
    <location>
        <begin position="2"/>
        <end position="71"/>
    </location>
</feature>
<dbReference type="AlphaFoldDB" id="A0A2N9H9E6"/>
<reference evidence="2" key="1">
    <citation type="submission" date="2018-02" db="EMBL/GenBank/DDBJ databases">
        <authorList>
            <person name="Cohen D.B."/>
            <person name="Kent A.D."/>
        </authorList>
    </citation>
    <scope>NUCLEOTIDE SEQUENCE</scope>
</reference>
<proteinExistence type="predicted"/>
<name>A0A2N9H9E6_FAGSY</name>
<organism evidence="2">
    <name type="scientific">Fagus sylvatica</name>
    <name type="common">Beechnut</name>
    <dbReference type="NCBI Taxonomy" id="28930"/>
    <lineage>
        <taxon>Eukaryota</taxon>
        <taxon>Viridiplantae</taxon>
        <taxon>Streptophyta</taxon>
        <taxon>Embryophyta</taxon>
        <taxon>Tracheophyta</taxon>
        <taxon>Spermatophyta</taxon>
        <taxon>Magnoliopsida</taxon>
        <taxon>eudicotyledons</taxon>
        <taxon>Gunneridae</taxon>
        <taxon>Pentapetalae</taxon>
        <taxon>rosids</taxon>
        <taxon>fabids</taxon>
        <taxon>Fagales</taxon>
        <taxon>Fagaceae</taxon>
        <taxon>Fagus</taxon>
    </lineage>
</organism>
<evidence type="ECO:0000313" key="2">
    <source>
        <dbReference type="EMBL" id="SPD08270.1"/>
    </source>
</evidence>
<evidence type="ECO:0000259" key="1">
    <source>
        <dbReference type="PROSITE" id="PS50846"/>
    </source>
</evidence>
<dbReference type="Pfam" id="PF00403">
    <property type="entry name" value="HMA"/>
    <property type="match status" value="1"/>
</dbReference>
<dbReference type="Gene3D" id="3.30.70.100">
    <property type="match status" value="1"/>
</dbReference>
<dbReference type="EMBL" id="OIVN01003024">
    <property type="protein sequence ID" value="SPD08270.1"/>
    <property type="molecule type" value="Genomic_DNA"/>
</dbReference>
<dbReference type="PROSITE" id="PS50846">
    <property type="entry name" value="HMA_2"/>
    <property type="match status" value="1"/>
</dbReference>